<evidence type="ECO:0000313" key="1">
    <source>
        <dbReference type="EMBL" id="PKQ68045.1"/>
    </source>
</evidence>
<reference evidence="1 2" key="1">
    <citation type="submission" date="2017-06" db="EMBL/GenBank/DDBJ databases">
        <title>Raineya orbicola gen. nov., sp. nov. a slightly thermophilic bacterium of the phylum Bacteroidetes and the description of Raineyaceae fam. nov.</title>
        <authorList>
            <person name="Albuquerque L."/>
            <person name="Polonia A.R.M."/>
            <person name="Barroso C."/>
            <person name="Froufe H.J.C."/>
            <person name="Lage O."/>
            <person name="Lobo-Da-Cunha A."/>
            <person name="Egas C."/>
            <person name="Da Costa M.S."/>
        </authorList>
    </citation>
    <scope>NUCLEOTIDE SEQUENCE [LARGE SCALE GENOMIC DNA]</scope>
    <source>
        <strain evidence="1 2">SPSPC-11</strain>
    </source>
</reference>
<dbReference type="OrthoDB" id="1494148at2"/>
<gene>
    <name evidence="1" type="ORF">Rain11_1772</name>
</gene>
<proteinExistence type="predicted"/>
<evidence type="ECO:0000313" key="2">
    <source>
        <dbReference type="Proteomes" id="UP000233387"/>
    </source>
</evidence>
<dbReference type="AlphaFoldDB" id="A0A2N3ICN9"/>
<dbReference type="EMBL" id="NKXO01000027">
    <property type="protein sequence ID" value="PKQ68045.1"/>
    <property type="molecule type" value="Genomic_DNA"/>
</dbReference>
<protein>
    <recommendedName>
        <fullName evidence="3">Polyhydroxyalkanoate synthesis regulator phasin</fullName>
    </recommendedName>
</protein>
<name>A0A2N3ICN9_9BACT</name>
<comment type="caution">
    <text evidence="1">The sequence shown here is derived from an EMBL/GenBank/DDBJ whole genome shotgun (WGS) entry which is preliminary data.</text>
</comment>
<keyword evidence="2" id="KW-1185">Reference proteome</keyword>
<sequence>MQDLFKKFIYTGIGFISITAETLKNTVEKLVEESKLSSDEGKKILDEFTKNTEAKKKEFEEQLSKIVEKVTARFKFVTESDLQEVIKRIEVLEGKEPAEKTTKKTVKA</sequence>
<dbReference type="Proteomes" id="UP000233387">
    <property type="component" value="Unassembled WGS sequence"/>
</dbReference>
<evidence type="ECO:0008006" key="3">
    <source>
        <dbReference type="Google" id="ProtNLM"/>
    </source>
</evidence>
<accession>A0A2N3ICN9</accession>
<organism evidence="1 2">
    <name type="scientific">Raineya orbicola</name>
    <dbReference type="NCBI Taxonomy" id="2016530"/>
    <lineage>
        <taxon>Bacteria</taxon>
        <taxon>Pseudomonadati</taxon>
        <taxon>Bacteroidota</taxon>
        <taxon>Cytophagia</taxon>
        <taxon>Cytophagales</taxon>
        <taxon>Raineyaceae</taxon>
        <taxon>Raineya</taxon>
    </lineage>
</organism>
<dbReference type="RefSeq" id="WP_101359043.1">
    <property type="nucleotide sequence ID" value="NZ_NKXO01000027.1"/>
</dbReference>